<keyword evidence="1" id="KW-0175">Coiled coil</keyword>
<keyword evidence="2" id="KW-0812">Transmembrane</keyword>
<evidence type="ECO:0000256" key="1">
    <source>
        <dbReference type="SAM" id="Coils"/>
    </source>
</evidence>
<dbReference type="Proteomes" id="UP000192505">
    <property type="component" value="Unassembled WGS sequence"/>
</dbReference>
<accession>A0A1W9KQA1</accession>
<gene>
    <name evidence="3" type="ORF">BWK72_17845</name>
</gene>
<feature type="coiled-coil region" evidence="1">
    <location>
        <begin position="44"/>
        <end position="71"/>
    </location>
</feature>
<organism evidence="3 4">
    <name type="scientific">Rhodoferax ferrireducens</name>
    <dbReference type="NCBI Taxonomy" id="192843"/>
    <lineage>
        <taxon>Bacteria</taxon>
        <taxon>Pseudomonadati</taxon>
        <taxon>Pseudomonadota</taxon>
        <taxon>Betaproteobacteria</taxon>
        <taxon>Burkholderiales</taxon>
        <taxon>Comamonadaceae</taxon>
        <taxon>Rhodoferax</taxon>
    </lineage>
</organism>
<comment type="caution">
    <text evidence="3">The sequence shown here is derived from an EMBL/GenBank/DDBJ whole genome shotgun (WGS) entry which is preliminary data.</text>
</comment>
<protein>
    <recommendedName>
        <fullName evidence="5">MSHA biogenesis protein MshJ</fullName>
    </recommendedName>
</protein>
<dbReference type="AlphaFoldDB" id="A0A1W9KQA1"/>
<proteinExistence type="predicted"/>
<keyword evidence="2" id="KW-1133">Transmembrane helix</keyword>
<name>A0A1W9KQA1_9BURK</name>
<sequence length="212" mass="23125">MKVWWQAQLARIDNLSLRERIFLFLSILVCCLAVADTLWLSPAQTAHQQLLQRLDKQNAELQRLRDTLRVSAQPNDVDQAAQAELLVTQVQIDQVNQALRQRLPDASASAPLAQTLVQLLRRHDGLTLVRTAALAPETAGPGNSNGAGSLPDGLTRQGVTITVAGAYPVLMRYVAALEAAMPYARWGVMSLSSDKGPPELTLQLFLLGETVP</sequence>
<feature type="transmembrane region" description="Helical" evidence="2">
    <location>
        <begin position="21"/>
        <end position="40"/>
    </location>
</feature>
<evidence type="ECO:0000313" key="3">
    <source>
        <dbReference type="EMBL" id="OQW86352.1"/>
    </source>
</evidence>
<evidence type="ECO:0000313" key="4">
    <source>
        <dbReference type="Proteomes" id="UP000192505"/>
    </source>
</evidence>
<reference evidence="3 4" key="1">
    <citation type="submission" date="2017-01" db="EMBL/GenBank/DDBJ databases">
        <title>Novel large sulfur bacteria in the metagenomes of groundwater-fed chemosynthetic microbial mats in the Lake Huron basin.</title>
        <authorList>
            <person name="Sharrar A.M."/>
            <person name="Flood B.E."/>
            <person name="Bailey J.V."/>
            <person name="Jones D.S."/>
            <person name="Biddanda B."/>
            <person name="Ruberg S.A."/>
            <person name="Marcus D.N."/>
            <person name="Dick G.J."/>
        </authorList>
    </citation>
    <scope>NUCLEOTIDE SEQUENCE [LARGE SCALE GENOMIC DNA]</scope>
    <source>
        <strain evidence="3">A7</strain>
    </source>
</reference>
<keyword evidence="2" id="KW-0472">Membrane</keyword>
<evidence type="ECO:0008006" key="5">
    <source>
        <dbReference type="Google" id="ProtNLM"/>
    </source>
</evidence>
<evidence type="ECO:0000256" key="2">
    <source>
        <dbReference type="SAM" id="Phobius"/>
    </source>
</evidence>
<dbReference type="EMBL" id="MTEI01000018">
    <property type="protein sequence ID" value="OQW86352.1"/>
    <property type="molecule type" value="Genomic_DNA"/>
</dbReference>